<dbReference type="EMBL" id="KV454297">
    <property type="protein sequence ID" value="ODQ71449.1"/>
    <property type="molecule type" value="Genomic_DNA"/>
</dbReference>
<organism evidence="1 2">
    <name type="scientific">Lipomyces starkeyi NRRL Y-11557</name>
    <dbReference type="NCBI Taxonomy" id="675824"/>
    <lineage>
        <taxon>Eukaryota</taxon>
        <taxon>Fungi</taxon>
        <taxon>Dikarya</taxon>
        <taxon>Ascomycota</taxon>
        <taxon>Saccharomycotina</taxon>
        <taxon>Lipomycetes</taxon>
        <taxon>Lipomycetales</taxon>
        <taxon>Lipomycetaceae</taxon>
        <taxon>Lipomyces</taxon>
    </lineage>
</organism>
<dbReference type="PANTHER" id="PTHR36922:SF1">
    <property type="entry name" value="DUF1993 DOMAIN-CONTAINING PROTEIN"/>
    <property type="match status" value="1"/>
</dbReference>
<proteinExistence type="predicted"/>
<gene>
    <name evidence="1" type="ORF">LIPSTDRAFT_73123</name>
</gene>
<dbReference type="STRING" id="675824.A0A1E3Q175"/>
<sequence length="178" mass="19907">MPVSFYDISVGTHLRGLKVLSRILDLAKAHAAAKNIPIDELVEWRLIEDMNPLSFQVQYVCKVAKNFLKAAAHLDIPVEEDDEKTLTFADLEACIVSTNELLSGVDRASVEGNEDKTATLPEASAKWGQFTGVQYLLGTNLPNFYFHLVTAYDILRAKGVELGKREYLRPHFASFVHN</sequence>
<dbReference type="Pfam" id="PF09351">
    <property type="entry name" value="DUF1993"/>
    <property type="match status" value="1"/>
</dbReference>
<dbReference type="InterPro" id="IPR018531">
    <property type="entry name" value="DUF1993"/>
</dbReference>
<dbReference type="PANTHER" id="PTHR36922">
    <property type="entry name" value="BLL2446 PROTEIN"/>
    <property type="match status" value="1"/>
</dbReference>
<name>A0A1E3Q175_LIPST</name>
<evidence type="ECO:0000313" key="1">
    <source>
        <dbReference type="EMBL" id="ODQ71449.1"/>
    </source>
</evidence>
<keyword evidence="2" id="KW-1185">Reference proteome</keyword>
<dbReference type="Gene3D" id="1.20.120.450">
    <property type="entry name" value="dinb family like domain"/>
    <property type="match status" value="1"/>
</dbReference>
<evidence type="ECO:0008006" key="3">
    <source>
        <dbReference type="Google" id="ProtNLM"/>
    </source>
</evidence>
<evidence type="ECO:0000313" key="2">
    <source>
        <dbReference type="Proteomes" id="UP000094385"/>
    </source>
</evidence>
<reference evidence="1 2" key="1">
    <citation type="journal article" date="2016" name="Proc. Natl. Acad. Sci. U.S.A.">
        <title>Comparative genomics of biotechnologically important yeasts.</title>
        <authorList>
            <person name="Riley R."/>
            <person name="Haridas S."/>
            <person name="Wolfe K.H."/>
            <person name="Lopes M.R."/>
            <person name="Hittinger C.T."/>
            <person name="Goeker M."/>
            <person name="Salamov A.A."/>
            <person name="Wisecaver J.H."/>
            <person name="Long T.M."/>
            <person name="Calvey C.H."/>
            <person name="Aerts A.L."/>
            <person name="Barry K.W."/>
            <person name="Choi C."/>
            <person name="Clum A."/>
            <person name="Coughlan A.Y."/>
            <person name="Deshpande S."/>
            <person name="Douglass A.P."/>
            <person name="Hanson S.J."/>
            <person name="Klenk H.-P."/>
            <person name="LaButti K.M."/>
            <person name="Lapidus A."/>
            <person name="Lindquist E.A."/>
            <person name="Lipzen A.M."/>
            <person name="Meier-Kolthoff J.P."/>
            <person name="Ohm R.A."/>
            <person name="Otillar R.P."/>
            <person name="Pangilinan J.L."/>
            <person name="Peng Y."/>
            <person name="Rokas A."/>
            <person name="Rosa C.A."/>
            <person name="Scheuner C."/>
            <person name="Sibirny A.A."/>
            <person name="Slot J.C."/>
            <person name="Stielow J.B."/>
            <person name="Sun H."/>
            <person name="Kurtzman C.P."/>
            <person name="Blackwell M."/>
            <person name="Grigoriev I.V."/>
            <person name="Jeffries T.W."/>
        </authorList>
    </citation>
    <scope>NUCLEOTIDE SEQUENCE [LARGE SCALE GENOMIC DNA]</scope>
    <source>
        <strain evidence="1 2">NRRL Y-11557</strain>
    </source>
</reference>
<accession>A0A1E3Q175</accession>
<dbReference type="OrthoDB" id="3724345at2759"/>
<dbReference type="SUPFAM" id="SSF109854">
    <property type="entry name" value="DinB/YfiT-like putative metalloenzymes"/>
    <property type="match status" value="1"/>
</dbReference>
<dbReference type="AlphaFoldDB" id="A0A1E3Q175"/>
<protein>
    <recommendedName>
        <fullName evidence="3">DUF1993 domain-containing protein</fullName>
    </recommendedName>
</protein>
<dbReference type="Proteomes" id="UP000094385">
    <property type="component" value="Unassembled WGS sequence"/>
</dbReference>
<dbReference type="InterPro" id="IPR034660">
    <property type="entry name" value="DinB/YfiT-like"/>
</dbReference>